<sequence>MKLSRGADLVERVHKSQNLKNPTKETQNTNPPPKRPKYDPPVGVQKLQKKPPSGWEITENATLRLGSENYKKCHHLVGKLQKMPPFGWKITENATLRLDPNR</sequence>
<keyword evidence="3" id="KW-1185">Reference proteome</keyword>
<gene>
    <name evidence="2" type="ORF">Taro_028906</name>
</gene>
<accession>A0A843VYM8</accession>
<feature type="compositionally biased region" description="Polar residues" evidence="1">
    <location>
        <begin position="16"/>
        <end position="29"/>
    </location>
</feature>
<feature type="region of interest" description="Disordered" evidence="1">
    <location>
        <begin position="1"/>
        <end position="54"/>
    </location>
</feature>
<feature type="non-terminal residue" evidence="2">
    <location>
        <position position="1"/>
    </location>
</feature>
<dbReference type="AlphaFoldDB" id="A0A843VYM8"/>
<evidence type="ECO:0000313" key="2">
    <source>
        <dbReference type="EMBL" id="MQL96229.1"/>
    </source>
</evidence>
<evidence type="ECO:0000256" key="1">
    <source>
        <dbReference type="SAM" id="MobiDB-lite"/>
    </source>
</evidence>
<reference evidence="2" key="1">
    <citation type="submission" date="2017-07" db="EMBL/GenBank/DDBJ databases">
        <title>Taro Niue Genome Assembly and Annotation.</title>
        <authorList>
            <person name="Atibalentja N."/>
            <person name="Keating K."/>
            <person name="Fields C.J."/>
        </authorList>
    </citation>
    <scope>NUCLEOTIDE SEQUENCE</scope>
    <source>
        <strain evidence="2">Niue_2</strain>
        <tissue evidence="2">Leaf</tissue>
    </source>
</reference>
<evidence type="ECO:0000313" key="3">
    <source>
        <dbReference type="Proteomes" id="UP000652761"/>
    </source>
</evidence>
<dbReference type="Proteomes" id="UP000652761">
    <property type="component" value="Unassembled WGS sequence"/>
</dbReference>
<protein>
    <submittedName>
        <fullName evidence="2">Uncharacterized protein</fullName>
    </submittedName>
</protein>
<name>A0A843VYM8_COLES</name>
<comment type="caution">
    <text evidence="2">The sequence shown here is derived from an EMBL/GenBank/DDBJ whole genome shotgun (WGS) entry which is preliminary data.</text>
</comment>
<organism evidence="2 3">
    <name type="scientific">Colocasia esculenta</name>
    <name type="common">Wild taro</name>
    <name type="synonym">Arum esculentum</name>
    <dbReference type="NCBI Taxonomy" id="4460"/>
    <lineage>
        <taxon>Eukaryota</taxon>
        <taxon>Viridiplantae</taxon>
        <taxon>Streptophyta</taxon>
        <taxon>Embryophyta</taxon>
        <taxon>Tracheophyta</taxon>
        <taxon>Spermatophyta</taxon>
        <taxon>Magnoliopsida</taxon>
        <taxon>Liliopsida</taxon>
        <taxon>Araceae</taxon>
        <taxon>Aroideae</taxon>
        <taxon>Colocasieae</taxon>
        <taxon>Colocasia</taxon>
    </lineage>
</organism>
<proteinExistence type="predicted"/>
<dbReference type="EMBL" id="NMUH01001891">
    <property type="protein sequence ID" value="MQL96229.1"/>
    <property type="molecule type" value="Genomic_DNA"/>
</dbReference>